<evidence type="ECO:0000313" key="1">
    <source>
        <dbReference type="EMBL" id="CQD16437.1"/>
    </source>
</evidence>
<gene>
    <name evidence="1" type="ORF">BN000_03481</name>
</gene>
<proteinExistence type="predicted"/>
<dbReference type="EMBL" id="CTEC01000002">
    <property type="protein sequence ID" value="CQD16437.1"/>
    <property type="molecule type" value="Genomic_DNA"/>
</dbReference>
<dbReference type="CDD" id="cd07812">
    <property type="entry name" value="SRPBCC"/>
    <property type="match status" value="1"/>
</dbReference>
<dbReference type="AlphaFoldDB" id="A0A0U1DH48"/>
<name>A0A0U1DH48_9MYCO</name>
<sequence>MQSYTVRFHVEAPPAKVWRGLHPPPPPPNAPRPRVLKWPTGSMEILNEGNEAGEGLVRTCIFEVPKYLLSGGKARSWETVTEAETNKLSRYIAVGAPLWSRAEGYHRLEEQPDGTTVLTFHETYHAYNPVLRFLLERPVHAKISRDNLKTYEHALGHAGRVRRLA</sequence>
<evidence type="ECO:0000313" key="2">
    <source>
        <dbReference type="Proteomes" id="UP000199601"/>
    </source>
</evidence>
<dbReference type="InterPro" id="IPR019587">
    <property type="entry name" value="Polyketide_cyclase/dehydratase"/>
</dbReference>
<reference evidence="2" key="1">
    <citation type="submission" date="2015-03" db="EMBL/GenBank/DDBJ databases">
        <authorList>
            <person name="Urmite Genomes"/>
        </authorList>
    </citation>
    <scope>NUCLEOTIDE SEQUENCE [LARGE SCALE GENOMIC DNA]</scope>
    <source>
        <strain evidence="2">CSUR P1344</strain>
    </source>
</reference>
<organism evidence="1 2">
    <name type="scientific">Mycobacterium europaeum</name>
    <dbReference type="NCBI Taxonomy" id="761804"/>
    <lineage>
        <taxon>Bacteria</taxon>
        <taxon>Bacillati</taxon>
        <taxon>Actinomycetota</taxon>
        <taxon>Actinomycetes</taxon>
        <taxon>Mycobacteriales</taxon>
        <taxon>Mycobacteriaceae</taxon>
        <taxon>Mycobacterium</taxon>
        <taxon>Mycobacterium simiae complex</taxon>
    </lineage>
</organism>
<protein>
    <recommendedName>
        <fullName evidence="3">Polyketide cyclase / dehydrase and lipid transport</fullName>
    </recommendedName>
</protein>
<evidence type="ECO:0008006" key="3">
    <source>
        <dbReference type="Google" id="ProtNLM"/>
    </source>
</evidence>
<dbReference type="Pfam" id="PF10604">
    <property type="entry name" value="Polyketide_cyc2"/>
    <property type="match status" value="1"/>
</dbReference>
<dbReference type="SUPFAM" id="SSF55961">
    <property type="entry name" value="Bet v1-like"/>
    <property type="match status" value="1"/>
</dbReference>
<keyword evidence="2" id="KW-1185">Reference proteome</keyword>
<accession>A0A0U1DH48</accession>
<dbReference type="RefSeq" id="WP_090422043.1">
    <property type="nucleotide sequence ID" value="NZ_CTEC01000002.1"/>
</dbReference>
<dbReference type="Proteomes" id="UP000199601">
    <property type="component" value="Unassembled WGS sequence"/>
</dbReference>